<comment type="caution">
    <text evidence="1">The sequence shown here is derived from an EMBL/GenBank/DDBJ whole genome shotgun (WGS) entry which is preliminary data.</text>
</comment>
<protein>
    <submittedName>
        <fullName evidence="1">Uncharacterized protein</fullName>
    </submittedName>
</protein>
<reference evidence="1 2" key="1">
    <citation type="journal article" date="2016" name="Nat. Commun.">
        <title>Thousands of microbial genomes shed light on interconnected biogeochemical processes in an aquifer system.</title>
        <authorList>
            <person name="Anantharaman K."/>
            <person name="Brown C.T."/>
            <person name="Hug L.A."/>
            <person name="Sharon I."/>
            <person name="Castelle C.J."/>
            <person name="Probst A.J."/>
            <person name="Thomas B.C."/>
            <person name="Singh A."/>
            <person name="Wilkins M.J."/>
            <person name="Karaoz U."/>
            <person name="Brodie E.L."/>
            <person name="Williams K.H."/>
            <person name="Hubbard S.S."/>
            <person name="Banfield J.F."/>
        </authorList>
    </citation>
    <scope>NUCLEOTIDE SEQUENCE [LARGE SCALE GENOMIC DNA]</scope>
</reference>
<gene>
    <name evidence="1" type="ORF">A2165_00110</name>
</gene>
<dbReference type="Proteomes" id="UP000179252">
    <property type="component" value="Unassembled WGS sequence"/>
</dbReference>
<evidence type="ECO:0000313" key="1">
    <source>
        <dbReference type="EMBL" id="OGD84341.1"/>
    </source>
</evidence>
<dbReference type="EMBL" id="MFAU01000024">
    <property type="protein sequence ID" value="OGD84341.1"/>
    <property type="molecule type" value="Genomic_DNA"/>
</dbReference>
<accession>A0A1F5FXL4</accession>
<evidence type="ECO:0000313" key="2">
    <source>
        <dbReference type="Proteomes" id="UP000179252"/>
    </source>
</evidence>
<proteinExistence type="predicted"/>
<dbReference type="AlphaFoldDB" id="A0A1F5FXL4"/>
<sequence>MTIEADHCIGCLYLTKRNGTYICLPNFTPLKDKQVCQNDGPVVKMPQTHEELRQLAMRLSKNGGRLKSKA</sequence>
<organism evidence="1 2">
    <name type="scientific">Candidatus Curtissbacteria bacterium RBG_13_40_7</name>
    <dbReference type="NCBI Taxonomy" id="1797706"/>
    <lineage>
        <taxon>Bacteria</taxon>
        <taxon>Candidatus Curtissiibacteriota</taxon>
    </lineage>
</organism>
<name>A0A1F5FXL4_9BACT</name>